<feature type="region of interest" description="Disordered" evidence="1">
    <location>
        <begin position="567"/>
        <end position="629"/>
    </location>
</feature>
<gene>
    <name evidence="2" type="ORF">B0F00_21065</name>
</gene>
<feature type="region of interest" description="Disordered" evidence="1">
    <location>
        <begin position="508"/>
        <end position="531"/>
    </location>
</feature>
<feature type="region of interest" description="Disordered" evidence="1">
    <location>
        <begin position="112"/>
        <end position="136"/>
    </location>
</feature>
<comment type="caution">
    <text evidence="2">The sequence shown here is derived from an EMBL/GenBank/DDBJ whole genome shotgun (WGS) entry which is preliminary data.</text>
</comment>
<sequence length="1060" mass="116997">MSENKEDFALHCLVKNAEARKRLGIKAGFFWTTAKKLSVAISRCIAAMDDKGYDEDDFKKPVRVNLPAIGDLPPEGVFDTEFCNRYEKGGEDGKTMMLIPGAVPADQFHEQMAADDDASSDTASMDTPADSDNTAGDPLPAYAYNVNGEPMADVEKSMFHPVATLSERHRILSQFILEDKFSHQITPEQLAEVSRMELEMSDNYIQDMLLACHNVPGIQKLDTPGLWKFTDAFKRIFPRDKQHTLHMKINFAQVYADAHPIDRGLLVKEWQKGNRVSSINRTPSGANSGGGILTDRGEDVIHDKVSLARDVAMGVLARSMDLDIYNLHQAHSKRVDEIVADNKPPFDVFCKAFLNMPGGMDYSRAIVVASVKEAPIGIEAIPARVTEYLNRVLTETDHASPDPLIVDIACGRTSQPMPMTGSANDDEEKPQPTGELADEPATPEAVEQDTTEHHPDPQPLENEPPVSQTEAGYQKIRAELHEARKNIPPKNPVDVGKQLAAARGEYVEGISDPNDPKWVKTGTSQPTTEPELVKNVGNGIFDVSALMQNSSTHGTETNPEITSNVQVQEADSDEKQAGDAVQAGEGDLGTGKEAVTVEVETHQNNDSVSQSEPEAQQNVPESQQEEPEAAWPEYFEPGRYEGVPNEVYHAANGISSTQVKDARVSLMYFNARHVEKTIVKERSPVLDMGNLVHALALQPENLEAEFSVEPEIPEGAFTTTATLREFIDAHNASLPALLSADDIKALLEKYNATLPSQMPLGASVDETYASYEQLPEEFQRIENGTKHTATAMKACIKEYNATLPAPVKTSGSRDALLEQLAIINPDLVAQEAQKSSPLKVSGTKADLIQAVKSVNPAAVFADELLDAWRENTEGKVLVTRQQLSTALNIQKALLEHPTAGKLLTHPSRAVEVSYFGIDEETGLEVRVRPDLELDMGGLRIGADLKTISMWNIKQEGLRAKLHREIIDRDYHLSAAMYCETAALDQFFWIFVNKDENYHWVAIIEASTELLELGMLEYRKTMRAIANGFDTGEWPAPITEDYTDELNDFDVRRLEALRVQA</sequence>
<feature type="compositionally biased region" description="Polar residues" evidence="1">
    <location>
        <begin position="602"/>
        <end position="622"/>
    </location>
</feature>
<dbReference type="EMBL" id="AAKOCB010000014">
    <property type="protein sequence ID" value="ECT8541226.1"/>
    <property type="molecule type" value="Genomic_DNA"/>
</dbReference>
<protein>
    <submittedName>
        <fullName evidence="2">DNA breaking-rejoining protein</fullName>
    </submittedName>
</protein>
<feature type="compositionally biased region" description="Polar residues" evidence="1">
    <location>
        <begin position="412"/>
        <end position="423"/>
    </location>
</feature>
<dbReference type="InterPro" id="IPR011604">
    <property type="entry name" value="PDDEXK-like_dom_sf"/>
</dbReference>
<accession>A0A602Y185</accession>
<proteinExistence type="predicted"/>
<evidence type="ECO:0000256" key="1">
    <source>
        <dbReference type="SAM" id="MobiDB-lite"/>
    </source>
</evidence>
<dbReference type="Pfam" id="PF06630">
    <property type="entry name" value="Exonuc_VIII"/>
    <property type="match status" value="1"/>
</dbReference>
<organism evidence="2">
    <name type="scientific">Salmonella virchow</name>
    <dbReference type="NCBI Taxonomy" id="48409"/>
    <lineage>
        <taxon>Bacteria</taxon>
        <taxon>Pseudomonadati</taxon>
        <taxon>Pseudomonadota</taxon>
        <taxon>Gammaproteobacteria</taxon>
        <taxon>Enterobacterales</taxon>
        <taxon>Enterobacteriaceae</taxon>
        <taxon>Salmonella</taxon>
    </lineage>
</organism>
<reference evidence="2" key="1">
    <citation type="submission" date="2018-07" db="EMBL/GenBank/DDBJ databases">
        <authorList>
            <consortium name="PulseNet: The National Subtyping Network for Foodborne Disease Surveillance"/>
            <person name="Tarr C.L."/>
            <person name="Trees E."/>
            <person name="Katz L.S."/>
            <person name="Carleton-Romer H.A."/>
            <person name="Stroika S."/>
            <person name="Kucerova Z."/>
            <person name="Roache K.F."/>
            <person name="Sabol A.L."/>
            <person name="Besser J."/>
            <person name="Gerner-Smidt P."/>
        </authorList>
    </citation>
    <scope>NUCLEOTIDE SEQUENCE</scope>
    <source>
        <strain evidence="2">PNUSAS007903</strain>
    </source>
</reference>
<name>A0A602Y185_SALVI</name>
<evidence type="ECO:0000313" key="2">
    <source>
        <dbReference type="EMBL" id="ECT8541226.1"/>
    </source>
</evidence>
<feature type="compositionally biased region" description="Low complexity" evidence="1">
    <location>
        <begin position="120"/>
        <end position="132"/>
    </location>
</feature>
<feature type="region of interest" description="Disordered" evidence="1">
    <location>
        <begin position="412"/>
        <end position="471"/>
    </location>
</feature>
<dbReference type="GO" id="GO:0051908">
    <property type="term" value="F:double-stranded DNA 5'-3' DNA exonuclease activity"/>
    <property type="evidence" value="ECO:0007669"/>
    <property type="project" value="InterPro"/>
</dbReference>
<dbReference type="AlphaFoldDB" id="A0A602Y185"/>
<dbReference type="Gene3D" id="3.90.320.10">
    <property type="match status" value="1"/>
</dbReference>
<dbReference type="InterPro" id="IPR010584">
    <property type="entry name" value="ExoDNase_VIII"/>
</dbReference>